<reference evidence="2 3" key="1">
    <citation type="journal article" date="2011" name="J. Bacteriol.">
        <title>Complete genome sequence and updated annotation of Desulfovibrio alaskensis G20.</title>
        <authorList>
            <person name="Hauser L.J."/>
            <person name="Land M.L."/>
            <person name="Brown S.D."/>
            <person name="Larimer F."/>
            <person name="Keller K.L."/>
            <person name="Rapp-Giles B.J."/>
            <person name="Price M.N."/>
            <person name="Lin M."/>
            <person name="Bruce D.C."/>
            <person name="Detter J.C."/>
            <person name="Tapia R."/>
            <person name="Han C.S."/>
            <person name="Goodwin L.A."/>
            <person name="Cheng J.F."/>
            <person name="Pitluck S."/>
            <person name="Copeland A."/>
            <person name="Lucas S."/>
            <person name="Nolan M."/>
            <person name="Lapidus A.L."/>
            <person name="Palumbo A.V."/>
            <person name="Wall J.D."/>
        </authorList>
    </citation>
    <scope>NUCLEOTIDE SEQUENCE [LARGE SCALE GENOMIC DNA]</scope>
    <source>
        <strain evidence="3">ATCC BAA 1058 / DSM 17464 / G20</strain>
    </source>
</reference>
<dbReference type="STRING" id="207559.Dde_0205"/>
<dbReference type="Pfam" id="PF02810">
    <property type="entry name" value="SEC-C"/>
    <property type="match status" value="2"/>
</dbReference>
<evidence type="ECO:0000313" key="3">
    <source>
        <dbReference type="Proteomes" id="UP000002710"/>
    </source>
</evidence>
<dbReference type="eggNOG" id="COG3012">
    <property type="taxonomic scope" value="Bacteria"/>
</dbReference>
<evidence type="ECO:0000313" key="2">
    <source>
        <dbReference type="EMBL" id="ABB37006.1"/>
    </source>
</evidence>
<name>Q316Z0_OLEA2</name>
<sequence>MTQCHCGSGRTYEECCGPLIAGTSQAATAEALMRSRFSAHCVGAYEYLEATTHPDIRDEASADEIRQWSEHMRWTALTVLRTEKGGEEDNRGIVEFQADYTMRGVPQTLRETSSFVRVDGRWLYEDGHVHSQTVRREEPKVGRNEPCPCGSGKKYKKCCGRA</sequence>
<dbReference type="InterPro" id="IPR048469">
    <property type="entry name" value="YchJ-like_M"/>
</dbReference>
<dbReference type="EMBL" id="CP000112">
    <property type="protein sequence ID" value="ABB37006.1"/>
    <property type="molecule type" value="Genomic_DNA"/>
</dbReference>
<feature type="domain" description="YchJ-like middle NTF2-like" evidence="1">
    <location>
        <begin position="28"/>
        <end position="127"/>
    </location>
</feature>
<dbReference type="InterPro" id="IPR032710">
    <property type="entry name" value="NTF2-like_dom_sf"/>
</dbReference>
<dbReference type="InterPro" id="IPR004027">
    <property type="entry name" value="SEC_C_motif"/>
</dbReference>
<dbReference type="PANTHER" id="PTHR33747">
    <property type="entry name" value="UPF0225 PROTEIN SCO1677"/>
    <property type="match status" value="1"/>
</dbReference>
<dbReference type="KEGG" id="dde:Dde_0205"/>
<dbReference type="Proteomes" id="UP000002710">
    <property type="component" value="Chromosome"/>
</dbReference>
<dbReference type="HOGENOM" id="CLU_099590_0_0_7"/>
<proteinExistence type="predicted"/>
<dbReference type="AlphaFoldDB" id="Q316Z0"/>
<organism evidence="2 3">
    <name type="scientific">Oleidesulfovibrio alaskensis (strain ATCC BAA-1058 / DSM 17464 / G20)</name>
    <name type="common">Desulfovibrio alaskensis</name>
    <dbReference type="NCBI Taxonomy" id="207559"/>
    <lineage>
        <taxon>Bacteria</taxon>
        <taxon>Pseudomonadati</taxon>
        <taxon>Thermodesulfobacteriota</taxon>
        <taxon>Desulfovibrionia</taxon>
        <taxon>Desulfovibrionales</taxon>
        <taxon>Desulfovibrionaceae</taxon>
        <taxon>Oleidesulfovibrio</taxon>
    </lineage>
</organism>
<dbReference type="RefSeq" id="WP_011366360.1">
    <property type="nucleotide sequence ID" value="NC_007519.1"/>
</dbReference>
<dbReference type="SUPFAM" id="SSF103642">
    <property type="entry name" value="Sec-C motif"/>
    <property type="match status" value="1"/>
</dbReference>
<gene>
    <name evidence="2" type="ordered locus">Dde_0205</name>
</gene>
<keyword evidence="3" id="KW-1185">Reference proteome</keyword>
<dbReference type="NCBIfam" id="NF002449">
    <property type="entry name" value="PRK01617.1"/>
    <property type="match status" value="1"/>
</dbReference>
<dbReference type="Pfam" id="PF17775">
    <property type="entry name" value="YchJ_M-like"/>
    <property type="match status" value="1"/>
</dbReference>
<dbReference type="SUPFAM" id="SSF54427">
    <property type="entry name" value="NTF2-like"/>
    <property type="match status" value="1"/>
</dbReference>
<dbReference type="Gene3D" id="3.10.450.50">
    <property type="match status" value="1"/>
</dbReference>
<accession>Q316Z0</accession>
<dbReference type="PANTHER" id="PTHR33747:SF1">
    <property type="entry name" value="ADENYLATE CYCLASE-ASSOCIATED CAP C-TERMINAL DOMAIN-CONTAINING PROTEIN"/>
    <property type="match status" value="1"/>
</dbReference>
<evidence type="ECO:0000259" key="1">
    <source>
        <dbReference type="Pfam" id="PF17775"/>
    </source>
</evidence>
<protein>
    <submittedName>
        <fullName evidence="2">SEC-C motif domain protein</fullName>
    </submittedName>
</protein>